<feature type="binding site" evidence="7">
    <location>
        <position position="221"/>
    </location>
    <ligand>
        <name>Mg(2+)</name>
        <dbReference type="ChEBI" id="CHEBI:18420"/>
        <label>1</label>
    </ligand>
</feature>
<organism evidence="14 15">
    <name type="scientific">Candidatus Phycosocius bacilliformis</name>
    <dbReference type="NCBI Taxonomy" id="1445552"/>
    <lineage>
        <taxon>Bacteria</taxon>
        <taxon>Pseudomonadati</taxon>
        <taxon>Pseudomonadota</taxon>
        <taxon>Alphaproteobacteria</taxon>
        <taxon>Caulobacterales</taxon>
        <taxon>Caulobacterales incertae sedis</taxon>
        <taxon>Candidatus Phycosocius</taxon>
    </lineage>
</organism>
<feature type="binding site" evidence="5">
    <location>
        <position position="322"/>
    </location>
    <ligand>
        <name>L-glutamate</name>
        <dbReference type="ChEBI" id="CHEBI:29985"/>
    </ligand>
</feature>
<comment type="caution">
    <text evidence="14">The sequence shown here is derived from an EMBL/GenBank/DDBJ whole genome shotgun (WGS) entry which is preliminary data.</text>
</comment>
<dbReference type="EC" id="6.3.1.2" evidence="11"/>
<keyword evidence="7" id="KW-0460">Magnesium</keyword>
<dbReference type="PANTHER" id="PTHR43407">
    <property type="entry name" value="GLUTAMINE SYNTHETASE"/>
    <property type="match status" value="1"/>
</dbReference>
<feature type="binding site" evidence="6">
    <location>
        <position position="353"/>
    </location>
    <ligand>
        <name>ATP</name>
        <dbReference type="ChEBI" id="CHEBI:30616"/>
    </ligand>
</feature>
<dbReference type="SUPFAM" id="SSF54368">
    <property type="entry name" value="Glutamine synthetase, N-terminal domain"/>
    <property type="match status" value="1"/>
</dbReference>
<evidence type="ECO:0000256" key="1">
    <source>
        <dbReference type="ARBA" id="ARBA00003117"/>
    </source>
</evidence>
<feature type="binding site" evidence="5">
    <location>
        <position position="340"/>
    </location>
    <ligand>
        <name>L-glutamate</name>
        <dbReference type="ChEBI" id="CHEBI:29985"/>
    </ligand>
</feature>
<dbReference type="GO" id="GO:0005524">
    <property type="term" value="F:ATP binding"/>
    <property type="evidence" value="ECO:0007669"/>
    <property type="project" value="UniProtKB-KW"/>
</dbReference>
<evidence type="ECO:0000256" key="3">
    <source>
        <dbReference type="ARBA" id="ARBA00011258"/>
    </source>
</evidence>
<feature type="binding site" evidence="7">
    <location>
        <position position="133"/>
    </location>
    <ligand>
        <name>Mg(2+)</name>
        <dbReference type="ChEBI" id="CHEBI:18420"/>
        <label>1</label>
    </ligand>
</feature>
<evidence type="ECO:0000259" key="13">
    <source>
        <dbReference type="PROSITE" id="PS51987"/>
    </source>
</evidence>
<dbReference type="Pfam" id="PF00120">
    <property type="entry name" value="Gln-synt_C"/>
    <property type="match status" value="1"/>
</dbReference>
<dbReference type="PROSITE" id="PS00181">
    <property type="entry name" value="GLNA_ATP"/>
    <property type="match status" value="1"/>
</dbReference>
<evidence type="ECO:0000256" key="4">
    <source>
        <dbReference type="ARBA" id="ARBA00023231"/>
    </source>
</evidence>
<dbReference type="SUPFAM" id="SSF55931">
    <property type="entry name" value="Glutamine synthetase/guanido kinase"/>
    <property type="match status" value="1"/>
</dbReference>
<dbReference type="EMBL" id="BFBR01000002">
    <property type="protein sequence ID" value="GBF57391.1"/>
    <property type="molecule type" value="Genomic_DNA"/>
</dbReference>
<proteinExistence type="inferred from homology"/>
<dbReference type="GO" id="GO:0005737">
    <property type="term" value="C:cytoplasm"/>
    <property type="evidence" value="ECO:0007669"/>
    <property type="project" value="TreeGrafter"/>
</dbReference>
<evidence type="ECO:0000256" key="5">
    <source>
        <dbReference type="PIRSR" id="PIRSR604809-1"/>
    </source>
</evidence>
<evidence type="ECO:0000256" key="7">
    <source>
        <dbReference type="PIRSR" id="PIRSR604809-3"/>
    </source>
</evidence>
<comment type="cofactor">
    <cofactor evidence="7">
        <name>Mg(2+)</name>
        <dbReference type="ChEBI" id="CHEBI:18420"/>
    </cofactor>
    <text evidence="7">Binds 2 Mg(2+) ions per subunit.</text>
</comment>
<dbReference type="RefSeq" id="WP_108984235.1">
    <property type="nucleotide sequence ID" value="NZ_BFBR01000002.1"/>
</dbReference>
<dbReference type="Gene3D" id="3.10.20.70">
    <property type="entry name" value="Glutamine synthetase, N-terminal domain"/>
    <property type="match status" value="1"/>
</dbReference>
<dbReference type="PROSITE" id="PS00180">
    <property type="entry name" value="GLNA_1"/>
    <property type="match status" value="1"/>
</dbReference>
<feature type="domain" description="GS catalytic" evidence="13">
    <location>
        <begin position="106"/>
        <end position="469"/>
    </location>
</feature>
<protein>
    <recommendedName>
        <fullName evidence="11">Glutamine synthetase</fullName>
        <ecNumber evidence="11">6.3.1.2</ecNumber>
    </recommendedName>
</protein>
<feature type="binding site" evidence="5">
    <location>
        <begin position="265"/>
        <end position="266"/>
    </location>
    <ligand>
        <name>L-glutamate</name>
        <dbReference type="ChEBI" id="CHEBI:29985"/>
    </ligand>
</feature>
<dbReference type="InterPro" id="IPR027303">
    <property type="entry name" value="Gln_synth_gly_rich_site"/>
</dbReference>
<keyword evidence="6 11" id="KW-0067">ATP-binding</keyword>
<feature type="binding site" evidence="5">
    <location>
        <position position="328"/>
    </location>
    <ligand>
        <name>L-glutamate</name>
        <dbReference type="ChEBI" id="CHEBI:29985"/>
    </ligand>
</feature>
<feature type="binding site" evidence="7">
    <location>
        <position position="131"/>
    </location>
    <ligand>
        <name>Mg(2+)</name>
        <dbReference type="ChEBI" id="CHEBI:18420"/>
        <label>1</label>
    </ligand>
</feature>
<dbReference type="GO" id="GO:0046872">
    <property type="term" value="F:metal ion binding"/>
    <property type="evidence" value="ECO:0007669"/>
    <property type="project" value="UniProtKB-KW"/>
</dbReference>
<feature type="domain" description="GS beta-grasp" evidence="12">
    <location>
        <begin position="14"/>
        <end position="98"/>
    </location>
</feature>
<feature type="binding site" evidence="7">
    <location>
        <position position="358"/>
    </location>
    <ligand>
        <name>Mg(2+)</name>
        <dbReference type="ChEBI" id="CHEBI:18420"/>
        <label>1</label>
    </ligand>
</feature>
<dbReference type="GO" id="GO:0016020">
    <property type="term" value="C:membrane"/>
    <property type="evidence" value="ECO:0007669"/>
    <property type="project" value="TreeGrafter"/>
</dbReference>
<keyword evidence="4" id="KW-0535">Nitrogen fixation</keyword>
<feature type="binding site" evidence="7">
    <location>
        <position position="270"/>
    </location>
    <ligand>
        <name>Mg(2+)</name>
        <dbReference type="ChEBI" id="CHEBI:18420"/>
        <label>1</label>
    </ligand>
</feature>
<dbReference type="GO" id="GO:0019740">
    <property type="term" value="P:nitrogen utilization"/>
    <property type="evidence" value="ECO:0007669"/>
    <property type="project" value="TreeGrafter"/>
</dbReference>
<dbReference type="InterPro" id="IPR036651">
    <property type="entry name" value="Gln_synt_N_sf"/>
</dbReference>
<evidence type="ECO:0000256" key="9">
    <source>
        <dbReference type="PROSITE-ProRule" id="PRU01330"/>
    </source>
</evidence>
<dbReference type="SMART" id="SM01230">
    <property type="entry name" value="Gln-synt_C"/>
    <property type="match status" value="1"/>
</dbReference>
<dbReference type="FunFam" id="3.30.590.10:FF:000001">
    <property type="entry name" value="Glutamine synthetase"/>
    <property type="match status" value="1"/>
</dbReference>
<feature type="binding site" evidence="6">
    <location>
        <position position="209"/>
    </location>
    <ligand>
        <name>ATP</name>
        <dbReference type="ChEBI" id="CHEBI:30616"/>
    </ligand>
</feature>
<comment type="catalytic activity">
    <reaction evidence="11">
        <text>L-glutamate + NH4(+) + ATP = L-glutamine + ADP + phosphate + H(+)</text>
        <dbReference type="Rhea" id="RHEA:16169"/>
        <dbReference type="ChEBI" id="CHEBI:15378"/>
        <dbReference type="ChEBI" id="CHEBI:28938"/>
        <dbReference type="ChEBI" id="CHEBI:29985"/>
        <dbReference type="ChEBI" id="CHEBI:30616"/>
        <dbReference type="ChEBI" id="CHEBI:43474"/>
        <dbReference type="ChEBI" id="CHEBI:58359"/>
        <dbReference type="ChEBI" id="CHEBI:456216"/>
        <dbReference type="EC" id="6.3.1.2"/>
    </reaction>
</comment>
<keyword evidence="15" id="KW-1185">Reference proteome</keyword>
<dbReference type="Proteomes" id="UP000245086">
    <property type="component" value="Unassembled WGS sequence"/>
</dbReference>
<dbReference type="InterPro" id="IPR014746">
    <property type="entry name" value="Gln_synth/guanido_kin_cat_dom"/>
</dbReference>
<dbReference type="PROSITE" id="PS51986">
    <property type="entry name" value="GS_BETA_GRASP"/>
    <property type="match status" value="1"/>
</dbReference>
<comment type="similarity">
    <text evidence="2 9 10">Belongs to the glutamine synthetase family.</text>
</comment>
<dbReference type="InterPro" id="IPR004809">
    <property type="entry name" value="Gln_synth_I"/>
</dbReference>
<evidence type="ECO:0000256" key="10">
    <source>
        <dbReference type="RuleBase" id="RU000384"/>
    </source>
</evidence>
<evidence type="ECO:0000313" key="14">
    <source>
        <dbReference type="EMBL" id="GBF57391.1"/>
    </source>
</evidence>
<gene>
    <name evidence="14" type="primary">glnA</name>
    <name evidence="14" type="ORF">PbB2_01058</name>
</gene>
<dbReference type="AlphaFoldDB" id="A0A2P2E8M5"/>
<evidence type="ECO:0000259" key="12">
    <source>
        <dbReference type="PROSITE" id="PS51986"/>
    </source>
</evidence>
<feature type="binding site" evidence="6">
    <location>
        <begin position="272"/>
        <end position="274"/>
    </location>
    <ligand>
        <name>ATP</name>
        <dbReference type="ChEBI" id="CHEBI:30616"/>
    </ligand>
</feature>
<keyword evidence="7" id="KW-0479">Metal-binding</keyword>
<evidence type="ECO:0000256" key="2">
    <source>
        <dbReference type="ARBA" id="ARBA00009897"/>
    </source>
</evidence>
<feature type="binding site" evidence="5">
    <location>
        <position position="360"/>
    </location>
    <ligand>
        <name>L-glutamate</name>
        <dbReference type="ChEBI" id="CHEBI:29985"/>
    </ligand>
</feature>
<dbReference type="GO" id="GO:0006542">
    <property type="term" value="P:glutamine biosynthetic process"/>
    <property type="evidence" value="ECO:0007669"/>
    <property type="project" value="InterPro"/>
</dbReference>
<dbReference type="Gene3D" id="3.30.590.10">
    <property type="entry name" value="Glutamine synthetase/guanido kinase, catalytic domain"/>
    <property type="match status" value="1"/>
</dbReference>
<dbReference type="OrthoDB" id="9807095at2"/>
<feature type="modified residue" description="O-AMP-tyrosine" evidence="8">
    <location>
        <position position="398"/>
    </location>
</feature>
<sequence>MSKFDKVMQQIKDDEVQYVDFRFTDPRGKMQHVTFDVDMVDVDLLEEGVAFDGSSIAGWKAINDSDMIMLPDPDSVTIDPFYQQTTLAIVCDVVVPGTLKPYNRCPRGIGKRAETYLKSSGIGDTAFFGPEAEFFVFDDVRWNTDPHNTGYSFDSTELPFNTGKAYEGGNLGHRPGPKGGYFPVGPIDSAQDLRGEMLQVMKELGLEPEKHHHEVAPAQHELGLKFQTLTKMADYMNLYKYVIQNVAAAYGKSATFMPKPYFKDNGSGMHVHQSIWKGGKPLFAGDQYADLSENCLYYIGGIIKHARAINAFSNSSTNSYKRLVPGYEAPVMLAYSARNRSASIRIPYTTSPKAKRLEARFPDPIGNMYLTFAALLMAGLDGIENKIHPGDPFDKDLYSLPPEELEGVPTVAKSLDEALDSLNADRDFLKKGGVFDDDMIDAYIELKREECERLNMHPHPVEFDMYYKM</sequence>
<comment type="function">
    <text evidence="1">Catalyzes the ATP-dependent biosynthesis of glutamine from glutamate and ammonia.</text>
</comment>
<dbReference type="GO" id="GO:0004356">
    <property type="term" value="F:glutamine synthetase activity"/>
    <property type="evidence" value="ECO:0007669"/>
    <property type="project" value="UniProtKB-EC"/>
</dbReference>
<dbReference type="InterPro" id="IPR008147">
    <property type="entry name" value="Gln_synt_N"/>
</dbReference>
<dbReference type="PANTHER" id="PTHR43407:SF2">
    <property type="entry name" value="GLUTAMINE SYNTHETASE"/>
    <property type="match status" value="1"/>
</dbReference>
<evidence type="ECO:0000313" key="15">
    <source>
        <dbReference type="Proteomes" id="UP000245086"/>
    </source>
</evidence>
<feature type="binding site" evidence="6">
    <location>
        <position position="340"/>
    </location>
    <ligand>
        <name>ATP</name>
        <dbReference type="ChEBI" id="CHEBI:30616"/>
    </ligand>
</feature>
<comment type="subunit">
    <text evidence="3">Oligomer of 12 subunits arranged in the form of two hexameric ring.</text>
</comment>
<keyword evidence="6 11" id="KW-0547">Nucleotide-binding</keyword>
<reference evidence="14 15" key="1">
    <citation type="journal article" date="2018" name="Genome Announc.">
        <title>Draft Genome Sequence of "Candidatus Phycosocius bacilliformis," an Alphaproteobacterial Ectosymbiont of the Hydrocarbon-Producing Green Alga Botryococcus braunii.</title>
        <authorList>
            <person name="Tanabe Y."/>
            <person name="Yamaguchi H."/>
            <person name="Watanabe M.M."/>
        </authorList>
    </citation>
    <scope>NUCLEOTIDE SEQUENCE [LARGE SCALE GENOMIC DNA]</scope>
    <source>
        <strain evidence="14 15">BOTRYCO-2</strain>
    </source>
</reference>
<dbReference type="PROSITE" id="PS51987">
    <property type="entry name" value="GS_CATALYTIC"/>
    <property type="match status" value="1"/>
</dbReference>
<name>A0A2P2E8M5_9PROT</name>
<dbReference type="InterPro" id="IPR027302">
    <property type="entry name" value="Gln_synth_N_conserv_site"/>
</dbReference>
<feature type="binding site" evidence="7">
    <location>
        <position position="214"/>
    </location>
    <ligand>
        <name>Mg(2+)</name>
        <dbReference type="ChEBI" id="CHEBI:18420"/>
        <label>1</label>
    </ligand>
</feature>
<evidence type="ECO:0000256" key="6">
    <source>
        <dbReference type="PIRSR" id="PIRSR604809-2"/>
    </source>
</evidence>
<keyword evidence="8" id="KW-0597">Phosphoprotein</keyword>
<dbReference type="Pfam" id="PF03951">
    <property type="entry name" value="Gln-synt_N"/>
    <property type="match status" value="1"/>
</dbReference>
<dbReference type="InterPro" id="IPR008146">
    <property type="entry name" value="Gln_synth_cat_dom"/>
</dbReference>
<evidence type="ECO:0000256" key="8">
    <source>
        <dbReference type="PIRSR" id="PIRSR604809-50"/>
    </source>
</evidence>
<dbReference type="NCBIfam" id="TIGR00653">
    <property type="entry name" value="GlnA"/>
    <property type="match status" value="1"/>
</dbReference>
<accession>A0A2P2E8M5</accession>
<keyword evidence="11 14" id="KW-0436">Ligase</keyword>
<evidence type="ECO:0000256" key="11">
    <source>
        <dbReference type="RuleBase" id="RU004356"/>
    </source>
</evidence>